<reference evidence="2" key="1">
    <citation type="journal article" date="2019" name="Int. J. Syst. Evol. Microbiol.">
        <title>The Global Catalogue of Microorganisms (GCM) 10K type strain sequencing project: providing services to taxonomists for standard genome sequencing and annotation.</title>
        <authorList>
            <consortium name="The Broad Institute Genomics Platform"/>
            <consortium name="The Broad Institute Genome Sequencing Center for Infectious Disease"/>
            <person name="Wu L."/>
            <person name="Ma J."/>
        </authorList>
    </citation>
    <scope>NUCLEOTIDE SEQUENCE [LARGE SCALE GENOMIC DNA]</scope>
    <source>
        <strain evidence="2">JCM 17926</strain>
    </source>
</reference>
<organism evidence="1 2">
    <name type="scientific">Pontibacter saemangeumensis</name>
    <dbReference type="NCBI Taxonomy" id="1084525"/>
    <lineage>
        <taxon>Bacteria</taxon>
        <taxon>Pseudomonadati</taxon>
        <taxon>Bacteroidota</taxon>
        <taxon>Cytophagia</taxon>
        <taxon>Cytophagales</taxon>
        <taxon>Hymenobacteraceae</taxon>
        <taxon>Pontibacter</taxon>
    </lineage>
</organism>
<comment type="caution">
    <text evidence="1">The sequence shown here is derived from an EMBL/GenBank/DDBJ whole genome shotgun (WGS) entry which is preliminary data.</text>
</comment>
<dbReference type="RefSeq" id="WP_345156583.1">
    <property type="nucleotide sequence ID" value="NZ_BAABHC010000002.1"/>
</dbReference>
<dbReference type="Proteomes" id="UP001500552">
    <property type="component" value="Unassembled WGS sequence"/>
</dbReference>
<dbReference type="EMBL" id="BAABHC010000002">
    <property type="protein sequence ID" value="GAA4424843.1"/>
    <property type="molecule type" value="Genomic_DNA"/>
</dbReference>
<proteinExistence type="predicted"/>
<evidence type="ECO:0000313" key="2">
    <source>
        <dbReference type="Proteomes" id="UP001500552"/>
    </source>
</evidence>
<evidence type="ECO:0008006" key="3">
    <source>
        <dbReference type="Google" id="ProtNLM"/>
    </source>
</evidence>
<name>A0ABP8L8J1_9BACT</name>
<accession>A0ABP8L8J1</accession>
<protein>
    <recommendedName>
        <fullName evidence="3">DUF961 domain-containing protein</fullName>
    </recommendedName>
</protein>
<evidence type="ECO:0000313" key="1">
    <source>
        <dbReference type="EMBL" id="GAA4424843.1"/>
    </source>
</evidence>
<sequence>MRVVGNIRQIKQQRDTGNQEVELHLDKVEYITHRKDGKYYQPFDFVEELDTPLVITGDCLALAGAKHVKEGENSFVLFDKVADDYVLNENKQLSLTVAHDFDSDTTLVTSATYIVTVSNEEFTQLKSARNKARKQSKSRKGR</sequence>
<keyword evidence="2" id="KW-1185">Reference proteome</keyword>
<gene>
    <name evidence="1" type="ORF">GCM10023188_05120</name>
</gene>